<organism evidence="1 2">
    <name type="scientific">Gossypium hirsutum</name>
    <name type="common">Upland cotton</name>
    <name type="synonym">Gossypium mexicanum</name>
    <dbReference type="NCBI Taxonomy" id="3635"/>
    <lineage>
        <taxon>Eukaryota</taxon>
        <taxon>Viridiplantae</taxon>
        <taxon>Streptophyta</taxon>
        <taxon>Embryophyta</taxon>
        <taxon>Tracheophyta</taxon>
        <taxon>Spermatophyta</taxon>
        <taxon>Magnoliopsida</taxon>
        <taxon>eudicotyledons</taxon>
        <taxon>Gunneridae</taxon>
        <taxon>Pentapetalae</taxon>
        <taxon>rosids</taxon>
        <taxon>malvids</taxon>
        <taxon>Malvales</taxon>
        <taxon>Malvaceae</taxon>
        <taxon>Malvoideae</taxon>
        <taxon>Gossypium</taxon>
    </lineage>
</organism>
<reference evidence="2" key="2">
    <citation type="submission" date="2025-08" db="UniProtKB">
        <authorList>
            <consortium name="RefSeq"/>
        </authorList>
    </citation>
    <scope>IDENTIFICATION</scope>
</reference>
<sequence length="169" mass="19713">MDVRTDLLNDDLEEEVYMKQPKGFSSSNSEHLGDKFNLNQYPKNEFEREQMQNILYASIFGSLMYAKVCTRLDVAFAIGLLGRYQSTPSIDHWRAVKKFLRYLKVKMDYMFTYKRSDNLKVIGYFGLDFADCVDSRKSTSSYIFMFASRTISWKSVKQTLTATSTMKVE</sequence>
<protein>
    <submittedName>
        <fullName evidence="2">Secreted RxLR effector protein 161-like</fullName>
    </submittedName>
</protein>
<evidence type="ECO:0000313" key="2">
    <source>
        <dbReference type="RefSeq" id="XP_040950124.1"/>
    </source>
</evidence>
<proteinExistence type="predicted"/>
<dbReference type="PANTHER" id="PTHR11439:SF467">
    <property type="entry name" value="INTEGRASE CATALYTIC DOMAIN-CONTAINING PROTEIN"/>
    <property type="match status" value="1"/>
</dbReference>
<evidence type="ECO:0000313" key="1">
    <source>
        <dbReference type="Proteomes" id="UP000818029"/>
    </source>
</evidence>
<dbReference type="Proteomes" id="UP000818029">
    <property type="component" value="Chromosome A01"/>
</dbReference>
<dbReference type="PANTHER" id="PTHR11439">
    <property type="entry name" value="GAG-POL-RELATED RETROTRANSPOSON"/>
    <property type="match status" value="1"/>
</dbReference>
<dbReference type="GeneID" id="121217812"/>
<name>A0ABM3A5J3_GOSHI</name>
<keyword evidence="1" id="KW-1185">Reference proteome</keyword>
<reference evidence="1" key="1">
    <citation type="journal article" date="2020" name="Nat. Genet.">
        <title>Genomic diversifications of five Gossypium allopolyploid species and their impact on cotton improvement.</title>
        <authorList>
            <person name="Chen Z.J."/>
            <person name="Sreedasyam A."/>
            <person name="Ando A."/>
            <person name="Song Q."/>
            <person name="De Santiago L.M."/>
            <person name="Hulse-Kemp A.M."/>
            <person name="Ding M."/>
            <person name="Ye W."/>
            <person name="Kirkbride R.C."/>
            <person name="Jenkins J."/>
            <person name="Plott C."/>
            <person name="Lovell J."/>
            <person name="Lin Y.M."/>
            <person name="Vaughn R."/>
            <person name="Liu B."/>
            <person name="Simpson S."/>
            <person name="Scheffler B.E."/>
            <person name="Wen L."/>
            <person name="Saski C.A."/>
            <person name="Grover C.E."/>
            <person name="Hu G."/>
            <person name="Conover J.L."/>
            <person name="Carlson J.W."/>
            <person name="Shu S."/>
            <person name="Boston L.B."/>
            <person name="Williams M."/>
            <person name="Peterson D.G."/>
            <person name="McGee K."/>
            <person name="Jones D.C."/>
            <person name="Wendel J.F."/>
            <person name="Stelly D.M."/>
            <person name="Grimwood J."/>
            <person name="Schmutz J."/>
        </authorList>
    </citation>
    <scope>NUCLEOTIDE SEQUENCE [LARGE SCALE GENOMIC DNA]</scope>
    <source>
        <strain evidence="1">cv. TM-1</strain>
    </source>
</reference>
<dbReference type="RefSeq" id="XP_040950124.1">
    <property type="nucleotide sequence ID" value="XM_041094190.1"/>
</dbReference>
<accession>A0ABM3A5J3</accession>
<gene>
    <name evidence="2" type="primary">LOC121217812</name>
</gene>